<evidence type="ECO:0000256" key="11">
    <source>
        <dbReference type="PROSITE-ProRule" id="PRU00492"/>
    </source>
</evidence>
<dbReference type="GO" id="GO:0031419">
    <property type="term" value="F:cobalamin binding"/>
    <property type="evidence" value="ECO:0007669"/>
    <property type="project" value="UniProtKB-KW"/>
</dbReference>
<gene>
    <name evidence="19" type="primary">nrdE</name>
    <name evidence="20" type="synonym">nrdE_2</name>
    <name evidence="17" type="ORF">BN1095_790019</name>
    <name evidence="16" type="ORF">BN1096_560176</name>
    <name evidence="15" type="ORF">BN1097_540180</name>
    <name evidence="18" type="ORF">KRM00_003438</name>
    <name evidence="20" type="ORF">SAMEA1402399_01434</name>
    <name evidence="19" type="ORF">SAMEA3375112_00158</name>
</gene>
<evidence type="ECO:0000256" key="1">
    <source>
        <dbReference type="ARBA" id="ARBA00001922"/>
    </source>
</evidence>
<comment type="catalytic activity">
    <reaction evidence="10 12">
        <text>a 2'-deoxyribonucleoside 5'-diphosphate + [thioredoxin]-disulfide + H2O = a ribonucleoside 5'-diphosphate + [thioredoxin]-dithiol</text>
        <dbReference type="Rhea" id="RHEA:23252"/>
        <dbReference type="Rhea" id="RHEA-COMP:10698"/>
        <dbReference type="Rhea" id="RHEA-COMP:10700"/>
        <dbReference type="ChEBI" id="CHEBI:15377"/>
        <dbReference type="ChEBI" id="CHEBI:29950"/>
        <dbReference type="ChEBI" id="CHEBI:50058"/>
        <dbReference type="ChEBI" id="CHEBI:57930"/>
        <dbReference type="ChEBI" id="CHEBI:73316"/>
        <dbReference type="EC" id="1.17.4.1"/>
    </reaction>
</comment>
<dbReference type="Proteomes" id="UP000411588">
    <property type="component" value="Unassembled WGS sequence"/>
</dbReference>
<dbReference type="EMBL" id="LK932509">
    <property type="protein sequence ID" value="CDS86505.1"/>
    <property type="molecule type" value="Genomic_DNA"/>
</dbReference>
<dbReference type="InterPro" id="IPR013344">
    <property type="entry name" value="RNR_NrdJ/NrdZ"/>
</dbReference>
<dbReference type="PRINTS" id="PR01183">
    <property type="entry name" value="RIBORDTASEM1"/>
</dbReference>
<evidence type="ECO:0000256" key="4">
    <source>
        <dbReference type="ARBA" id="ARBA00022634"/>
    </source>
</evidence>
<evidence type="ECO:0000256" key="9">
    <source>
        <dbReference type="ARBA" id="ARBA00023285"/>
    </source>
</evidence>
<reference evidence="15" key="1">
    <citation type="submission" date="2014-07" db="EMBL/GenBank/DDBJ databases">
        <authorList>
            <person name="Monot Marc"/>
        </authorList>
    </citation>
    <scope>NUCLEOTIDE SEQUENCE</scope>
    <source>
        <strain evidence="17">7032989</strain>
        <strain evidence="15">7032994</strain>
    </source>
</reference>
<dbReference type="CDD" id="cd02888">
    <property type="entry name" value="RNR_II_dimer"/>
    <property type="match status" value="1"/>
</dbReference>
<dbReference type="NCBIfam" id="TIGR02504">
    <property type="entry name" value="NrdJ_Z"/>
    <property type="match status" value="1"/>
</dbReference>
<dbReference type="EMBL" id="LK932392">
    <property type="protein sequence ID" value="CDS86057.1"/>
    <property type="molecule type" value="Genomic_DNA"/>
</dbReference>
<dbReference type="InterPro" id="IPR050862">
    <property type="entry name" value="RdRp_reductase_class-2"/>
</dbReference>
<dbReference type="Pfam" id="PF03477">
    <property type="entry name" value="ATP-cone"/>
    <property type="match status" value="1"/>
</dbReference>
<dbReference type="Pfam" id="PF02867">
    <property type="entry name" value="Ribonuc_red_lgC"/>
    <property type="match status" value="1"/>
</dbReference>
<reference evidence="18" key="4">
    <citation type="submission" date="2021-06" db="EMBL/GenBank/DDBJ databases">
        <authorList>
            <consortium name="NCBI Pathogen Detection Project"/>
        </authorList>
    </citation>
    <scope>NUCLEOTIDE SEQUENCE</scope>
    <source>
        <strain evidence="18">HN1000</strain>
    </source>
</reference>
<feature type="domain" description="ATP-cone" evidence="14">
    <location>
        <begin position="2"/>
        <end position="93"/>
    </location>
</feature>
<dbReference type="EMBL" id="DAEPXK010000051">
    <property type="protein sequence ID" value="HBH1543903.1"/>
    <property type="molecule type" value="Genomic_DNA"/>
</dbReference>
<keyword evidence="7 12" id="KW-0560">Oxidoreductase</keyword>
<evidence type="ECO:0000256" key="3">
    <source>
        <dbReference type="ARBA" id="ARBA00022628"/>
    </source>
</evidence>
<keyword evidence="6 11" id="KW-0067">ATP-binding</keyword>
<dbReference type="InterPro" id="IPR005144">
    <property type="entry name" value="ATP-cone_dom"/>
</dbReference>
<dbReference type="SUPFAM" id="SSF51998">
    <property type="entry name" value="PFL-like glycyl radical enzymes"/>
    <property type="match status" value="1"/>
</dbReference>
<keyword evidence="3 12" id="KW-0846">Cobalamin</keyword>
<dbReference type="Proteomes" id="UP000189137">
    <property type="component" value="Unassembled WGS sequence"/>
</dbReference>
<evidence type="ECO:0000313" key="19">
    <source>
        <dbReference type="EMBL" id="SJR80908.1"/>
    </source>
</evidence>
<evidence type="ECO:0000256" key="10">
    <source>
        <dbReference type="ARBA" id="ARBA00047754"/>
    </source>
</evidence>
<comment type="cofactor">
    <cofactor evidence="1 12">
        <name>adenosylcob(III)alamin</name>
        <dbReference type="ChEBI" id="CHEBI:18408"/>
    </cofactor>
</comment>
<keyword evidence="8" id="KW-1015">Disulfide bond</keyword>
<comment type="similarity">
    <text evidence="2 12">Belongs to the ribonucleoside diphosphate reductase class-2 family.</text>
</comment>
<evidence type="ECO:0000313" key="20">
    <source>
        <dbReference type="EMBL" id="VFD31025.1"/>
    </source>
</evidence>
<evidence type="ECO:0000313" key="22">
    <source>
        <dbReference type="Proteomes" id="UP000411588"/>
    </source>
</evidence>
<evidence type="ECO:0000313" key="16">
    <source>
        <dbReference type="EMBL" id="CDS86505.1"/>
    </source>
</evidence>
<protein>
    <recommendedName>
        <fullName evidence="12">Vitamin B12-dependent ribonucleotide reductase</fullName>
        <ecNumber evidence="12">1.17.4.1</ecNumber>
    </recommendedName>
</protein>
<keyword evidence="4 12" id="KW-0237">DNA synthesis</keyword>
<sequence>MKYIIKRDGTKELFSKSKIEDAVYKASINSEGGVDRELAYDISRKIANDYNSMEKCLSVEEIQDIVEVLLMESNRKDIAKHYILYRERRSEIRTKAWEFDELQKSIWKNKYRHNGESFDEWIKRISNNSSRISKLIRQKRFLFAGRILANRGLQKEGKKVTYSNCYVIEPPKDSIEDIFDTAKKLARTFSYGGGVGIDISKLRPKGAKVNNAAKHTTGAVSFMELYSMTTGLIGQRGRRGALMISMDVNHPEIEDFIDIKTDLEKVTKANISVRVTDEFMQAVREKKLYNCTFEVETTGEKIVKIVNAYDLFNKFVKNNWDYAEPGILFWDKIKTYNFMSEDKNFCFSGVNPCAEEPLPSGGSCLLGSINLSEFIIQPFGEHATFDINKLKSCVREAVVALNDVLDEGLNLHPLQEQRDSVHKYRQIGLGVMGIADMLIKMGIRYGSDESLELCDLIGKTMLNEAVKQSALIAKEYGTFSEYKYENISKSKFFIENLNEDTKEMVKKYGLRNSQLLTIPPTGSISTMIGISGGIEPIFNLSYIRKTESLHDEDVYYKVYTPIVKEYMDKKGITDEECLPDFFVTAMNIGYEERINMQKVWQKYIDASISSTINIPFETTVEDVFNIYIKAWEAGLKGVTIFRDGCKRSGILINEKKEENNKEDKKENSKKEYYKNNKKEKDNKDEKAKEIINKNFEEDEKFVCPECGSEGIAHTGGCSICLKCGYSGCN</sequence>
<dbReference type="Proteomes" id="UP000878956">
    <property type="component" value="Unassembled WGS sequence"/>
</dbReference>
<dbReference type="PATRIC" id="fig|1496.1373.peg.1104"/>
<dbReference type="EMBL" id="LK933504">
    <property type="protein sequence ID" value="CDT79378.1"/>
    <property type="molecule type" value="Genomic_DNA"/>
</dbReference>
<evidence type="ECO:0000313" key="21">
    <source>
        <dbReference type="Proteomes" id="UP000189137"/>
    </source>
</evidence>
<evidence type="ECO:0000259" key="14">
    <source>
        <dbReference type="PROSITE" id="PS51161"/>
    </source>
</evidence>
<reference evidence="18" key="3">
    <citation type="journal article" date="2018" name="Genome Biol.">
        <title>SKESA: strategic k-mer extension for scrupulous assemblies.</title>
        <authorList>
            <person name="Souvorov A."/>
            <person name="Agarwala R."/>
            <person name="Lipman D.J."/>
        </authorList>
    </citation>
    <scope>NUCLEOTIDE SEQUENCE</scope>
    <source>
        <strain evidence="18">HN1000</strain>
    </source>
</reference>
<evidence type="ECO:0000256" key="6">
    <source>
        <dbReference type="ARBA" id="ARBA00022840"/>
    </source>
</evidence>
<name>A0A031WCU3_CLODI</name>
<dbReference type="EMBL" id="FUPS01000001">
    <property type="protein sequence ID" value="SJR80908.1"/>
    <property type="molecule type" value="Genomic_DNA"/>
</dbReference>
<dbReference type="AlphaFoldDB" id="A0A031WCU3"/>
<evidence type="ECO:0000313" key="18">
    <source>
        <dbReference type="EMBL" id="HBH1543903.1"/>
    </source>
</evidence>
<evidence type="ECO:0000256" key="2">
    <source>
        <dbReference type="ARBA" id="ARBA00007405"/>
    </source>
</evidence>
<evidence type="ECO:0000256" key="8">
    <source>
        <dbReference type="ARBA" id="ARBA00023157"/>
    </source>
</evidence>
<evidence type="ECO:0000256" key="5">
    <source>
        <dbReference type="ARBA" id="ARBA00022741"/>
    </source>
</evidence>
<dbReference type="GO" id="GO:0005524">
    <property type="term" value="F:ATP binding"/>
    <property type="evidence" value="ECO:0007669"/>
    <property type="project" value="UniProtKB-UniRule"/>
</dbReference>
<dbReference type="PANTHER" id="PTHR43371:SF1">
    <property type="entry name" value="RIBONUCLEOSIDE-DIPHOSPHATE REDUCTASE"/>
    <property type="match status" value="1"/>
</dbReference>
<dbReference type="EC" id="1.17.4.1" evidence="12"/>
<keyword evidence="9 12" id="KW-0170">Cobalt</keyword>
<dbReference type="EMBL" id="CAADAN010000004">
    <property type="protein sequence ID" value="VFD31025.1"/>
    <property type="molecule type" value="Genomic_DNA"/>
</dbReference>
<dbReference type="Gene3D" id="3.20.70.20">
    <property type="match status" value="1"/>
</dbReference>
<comment type="function">
    <text evidence="12">Catalyzes the reduction of ribonucleotides to deoxyribonucleotides. May function to provide a pool of deoxyribonucleotide precursors for DNA repair during oxygen limitation and/or for immediate growth after restoration of oxygen.</text>
</comment>
<dbReference type="InterPro" id="IPR000788">
    <property type="entry name" value="RNR_lg_C"/>
</dbReference>
<evidence type="ECO:0000256" key="13">
    <source>
        <dbReference type="SAM" id="MobiDB-lite"/>
    </source>
</evidence>
<keyword evidence="5 11" id="KW-0547">Nucleotide-binding</keyword>
<accession>A0A031WCU3</accession>
<dbReference type="PANTHER" id="PTHR43371">
    <property type="entry name" value="VITAMIN B12-DEPENDENT RIBONUCLEOTIDE REDUCTASE"/>
    <property type="match status" value="1"/>
</dbReference>
<reference evidence="19 21" key="2">
    <citation type="submission" date="2017-02" db="EMBL/GenBank/DDBJ databases">
        <authorList>
            <consortium name="Pathogen Informatics"/>
        </authorList>
    </citation>
    <scope>NUCLEOTIDE SEQUENCE [LARGE SCALE GENOMIC DNA]</scope>
    <source>
        <strain evidence="22">clo34</strain>
        <strain evidence="20">Clo34</strain>
        <strain evidence="19 21">VRECD0157</strain>
    </source>
</reference>
<dbReference type="KEGG" id="pdf:CD630DERM_12610"/>
<evidence type="ECO:0000313" key="15">
    <source>
        <dbReference type="EMBL" id="CDS86057.1"/>
    </source>
</evidence>
<feature type="region of interest" description="Disordered" evidence="13">
    <location>
        <begin position="657"/>
        <end position="687"/>
    </location>
</feature>
<dbReference type="PROSITE" id="PS51161">
    <property type="entry name" value="ATP_CONE"/>
    <property type="match status" value="1"/>
</dbReference>
<dbReference type="GO" id="GO:0071897">
    <property type="term" value="P:DNA biosynthetic process"/>
    <property type="evidence" value="ECO:0007669"/>
    <property type="project" value="UniProtKB-KW"/>
</dbReference>
<dbReference type="GO" id="GO:0004748">
    <property type="term" value="F:ribonucleoside-diphosphate reductase activity, thioredoxin disulfide as acceptor"/>
    <property type="evidence" value="ECO:0007669"/>
    <property type="project" value="UniProtKB-EC"/>
</dbReference>
<evidence type="ECO:0000256" key="7">
    <source>
        <dbReference type="ARBA" id="ARBA00023002"/>
    </source>
</evidence>
<dbReference type="RefSeq" id="WP_003438236.1">
    <property type="nucleotide sequence ID" value="NZ_AP031492.1"/>
</dbReference>
<evidence type="ECO:0000256" key="12">
    <source>
        <dbReference type="RuleBase" id="RU364064"/>
    </source>
</evidence>
<proteinExistence type="inferred from homology"/>
<evidence type="ECO:0000313" key="17">
    <source>
        <dbReference type="EMBL" id="CDT79378.1"/>
    </source>
</evidence>
<organism evidence="15">
    <name type="scientific">Clostridioides difficile</name>
    <name type="common">Peptoclostridium difficile</name>
    <dbReference type="NCBI Taxonomy" id="1496"/>
    <lineage>
        <taxon>Bacteria</taxon>
        <taxon>Bacillati</taxon>
        <taxon>Bacillota</taxon>
        <taxon>Clostridia</taxon>
        <taxon>Peptostreptococcales</taxon>
        <taxon>Peptostreptococcaceae</taxon>
        <taxon>Clostridioides</taxon>
    </lineage>
</organism>